<evidence type="ECO:0000256" key="5">
    <source>
        <dbReference type="SAM" id="SignalP"/>
    </source>
</evidence>
<evidence type="ECO:0000256" key="2">
    <source>
        <dbReference type="ARBA" id="ARBA00022670"/>
    </source>
</evidence>
<feature type="domain" description="Peptidase C1A papain C-terminal" evidence="6">
    <location>
        <begin position="113"/>
        <end position="329"/>
    </location>
</feature>
<dbReference type="InterPro" id="IPR013128">
    <property type="entry name" value="Peptidase_C1A"/>
</dbReference>
<accession>A0A172QB91</accession>
<dbReference type="PANTHER" id="PTHR12411">
    <property type="entry name" value="CYSTEINE PROTEASE FAMILY C1-RELATED"/>
    <property type="match status" value="1"/>
</dbReference>
<evidence type="ECO:0000256" key="3">
    <source>
        <dbReference type="ARBA" id="ARBA00022801"/>
    </source>
</evidence>
<dbReference type="Gene3D" id="3.90.70.10">
    <property type="entry name" value="Cysteine proteinases"/>
    <property type="match status" value="1"/>
</dbReference>
<reference evidence="8" key="1">
    <citation type="submission" date="2016-05" db="EMBL/GenBank/DDBJ databases">
        <title>Cloning and Prokaryotic Expression of the Silicatein-alpha Gene in Mycale phyllophila.</title>
        <authorList>
            <person name="Huang D."/>
            <person name="Wang D."/>
            <person name="Chen J."/>
        </authorList>
    </citation>
    <scope>NUCLEOTIDE SEQUENCE</scope>
</reference>
<sequence length="330" mass="36301">MLGSAVFLALMGLALAFSSPQYKFVEEWKLWKGQHQKSYEGTLEELTRHIVWLSNKQYIEAHNQNAHIFGYTLAMNNFADLTDQEWAEKFGTYDSDGKGNYTRYYKPDALTYYPDSVDWRTKNAVTSVKDQSQCGASYAFSAVAAMEGANALATGKLTVLSEQNIIDCSVPFGNHGCKGGNMDSAFDYVITNEGLDVSDAYPFQGKQQSCVYSDKYTGVKISGMVRIQEGSESHLLGAVANVGPVSVAIDGSSNAFRFYDSGVYDSSRCSSSTLNHAMVVTGYGTTSDGKDYWLVKNSFGEKWGEDGYVRMVRGKYNQCGIASDASYPTL</sequence>
<dbReference type="Pfam" id="PF08246">
    <property type="entry name" value="Inhibitor_I29"/>
    <property type="match status" value="1"/>
</dbReference>
<name>A0A172QB91_9METZ</name>
<evidence type="ECO:0000259" key="7">
    <source>
        <dbReference type="SMART" id="SM00848"/>
    </source>
</evidence>
<keyword evidence="3" id="KW-0378">Hydrolase</keyword>
<dbReference type="InterPro" id="IPR013201">
    <property type="entry name" value="Prot_inhib_I29"/>
</dbReference>
<evidence type="ECO:0000313" key="8">
    <source>
        <dbReference type="EMBL" id="AND80742.1"/>
    </source>
</evidence>
<dbReference type="AlphaFoldDB" id="A0A172QB91"/>
<organism evidence="8">
    <name type="scientific">Mycale phyllophila</name>
    <dbReference type="NCBI Taxonomy" id="1325607"/>
    <lineage>
        <taxon>Eukaryota</taxon>
        <taxon>Metazoa</taxon>
        <taxon>Porifera</taxon>
        <taxon>Demospongiae</taxon>
        <taxon>Heteroscleromorpha</taxon>
        <taxon>Poecilosclerida</taxon>
        <taxon>Mycalidae</taxon>
        <taxon>Mycale</taxon>
    </lineage>
</organism>
<protein>
    <submittedName>
        <fullName evidence="8">Silicatein alpha</fullName>
    </submittedName>
</protein>
<evidence type="ECO:0000256" key="4">
    <source>
        <dbReference type="ARBA" id="ARBA00022807"/>
    </source>
</evidence>
<dbReference type="PRINTS" id="PR00705">
    <property type="entry name" value="PAPAIN"/>
</dbReference>
<comment type="similarity">
    <text evidence="1">Belongs to the peptidase C1 family.</text>
</comment>
<dbReference type="InterPro" id="IPR039417">
    <property type="entry name" value="Peptidase_C1A_papain-like"/>
</dbReference>
<feature type="chain" id="PRO_5018705104" evidence="5">
    <location>
        <begin position="17"/>
        <end position="330"/>
    </location>
</feature>
<feature type="signal peptide" evidence="5">
    <location>
        <begin position="1"/>
        <end position="16"/>
    </location>
</feature>
<dbReference type="PROSITE" id="PS00639">
    <property type="entry name" value="THIOL_PROTEASE_HIS"/>
    <property type="match status" value="1"/>
</dbReference>
<evidence type="ECO:0000256" key="1">
    <source>
        <dbReference type="ARBA" id="ARBA00008455"/>
    </source>
</evidence>
<evidence type="ECO:0000259" key="6">
    <source>
        <dbReference type="SMART" id="SM00645"/>
    </source>
</evidence>
<keyword evidence="5" id="KW-0732">Signal</keyword>
<dbReference type="InterPro" id="IPR025660">
    <property type="entry name" value="Pept_his_AS"/>
</dbReference>
<keyword evidence="4" id="KW-0788">Thiol protease</keyword>
<dbReference type="SUPFAM" id="SSF54001">
    <property type="entry name" value="Cysteine proteinases"/>
    <property type="match status" value="1"/>
</dbReference>
<dbReference type="Pfam" id="PF00112">
    <property type="entry name" value="Peptidase_C1"/>
    <property type="match status" value="1"/>
</dbReference>
<dbReference type="InterPro" id="IPR000668">
    <property type="entry name" value="Peptidase_C1A_C"/>
</dbReference>
<keyword evidence="2" id="KW-0645">Protease</keyword>
<dbReference type="CDD" id="cd02248">
    <property type="entry name" value="Peptidase_C1A"/>
    <property type="match status" value="1"/>
</dbReference>
<dbReference type="EMBL" id="KX197954">
    <property type="protein sequence ID" value="AND80742.1"/>
    <property type="molecule type" value="mRNA"/>
</dbReference>
<dbReference type="SMART" id="SM00645">
    <property type="entry name" value="Pept_C1"/>
    <property type="match status" value="1"/>
</dbReference>
<proteinExistence type="evidence at transcript level"/>
<dbReference type="GO" id="GO:0006508">
    <property type="term" value="P:proteolysis"/>
    <property type="evidence" value="ECO:0007669"/>
    <property type="project" value="UniProtKB-KW"/>
</dbReference>
<feature type="domain" description="Cathepsin propeptide inhibitor" evidence="7">
    <location>
        <begin position="28"/>
        <end position="86"/>
    </location>
</feature>
<dbReference type="SMART" id="SM00848">
    <property type="entry name" value="Inhibitor_I29"/>
    <property type="match status" value="1"/>
</dbReference>
<dbReference type="FunFam" id="3.90.70.10:FF:000006">
    <property type="entry name" value="Cathepsin S"/>
    <property type="match status" value="1"/>
</dbReference>
<dbReference type="GO" id="GO:0008234">
    <property type="term" value="F:cysteine-type peptidase activity"/>
    <property type="evidence" value="ECO:0007669"/>
    <property type="project" value="UniProtKB-KW"/>
</dbReference>
<dbReference type="InterPro" id="IPR038765">
    <property type="entry name" value="Papain-like_cys_pep_sf"/>
</dbReference>